<evidence type="ECO:0000313" key="3">
    <source>
        <dbReference type="Proteomes" id="UP000184221"/>
    </source>
</evidence>
<dbReference type="Gene3D" id="1.20.1050.10">
    <property type="match status" value="1"/>
</dbReference>
<dbReference type="PANTHER" id="PTHR32419">
    <property type="entry name" value="GLUTATHIONYL-HYDROQUINONE REDUCTASE"/>
    <property type="match status" value="1"/>
</dbReference>
<protein>
    <submittedName>
        <fullName evidence="2">Putative glutathione S-transferase</fullName>
    </submittedName>
</protein>
<dbReference type="Pfam" id="PF13410">
    <property type="entry name" value="GST_C_2"/>
    <property type="match status" value="1"/>
</dbReference>
<reference evidence="2 3" key="1">
    <citation type="submission" date="2016-11" db="EMBL/GenBank/DDBJ databases">
        <authorList>
            <person name="Jaros S."/>
            <person name="Januszkiewicz K."/>
            <person name="Wedrychowicz H."/>
        </authorList>
    </citation>
    <scope>NUCLEOTIDE SEQUENCE [LARGE SCALE GENOMIC DNA]</scope>
    <source>
        <strain evidence="2 3">DSM 29431</strain>
    </source>
</reference>
<dbReference type="SFLD" id="SFLDS00019">
    <property type="entry name" value="Glutathione_Transferase_(cytos"/>
    <property type="match status" value="1"/>
</dbReference>
<dbReference type="InterPro" id="IPR040079">
    <property type="entry name" value="Glutathione_S-Trfase"/>
</dbReference>
<dbReference type="InterPro" id="IPR016639">
    <property type="entry name" value="GST_Omega/GSH"/>
</dbReference>
<keyword evidence="2" id="KW-0808">Transferase</keyword>
<dbReference type="RefSeq" id="WP_072779077.1">
    <property type="nucleotide sequence ID" value="NZ_FQXC01000004.1"/>
</dbReference>
<dbReference type="InterPro" id="IPR036282">
    <property type="entry name" value="Glutathione-S-Trfase_C_sf"/>
</dbReference>
<dbReference type="Gene3D" id="3.40.30.10">
    <property type="entry name" value="Glutaredoxin"/>
    <property type="match status" value="1"/>
</dbReference>
<dbReference type="InterPro" id="IPR010987">
    <property type="entry name" value="Glutathione-S-Trfase_C-like"/>
</dbReference>
<dbReference type="GO" id="GO:0005737">
    <property type="term" value="C:cytoplasm"/>
    <property type="evidence" value="ECO:0007669"/>
    <property type="project" value="TreeGrafter"/>
</dbReference>
<dbReference type="PANTHER" id="PTHR32419:SF6">
    <property type="entry name" value="GLUTATHIONE S-TRANSFERASE OMEGA-LIKE 1-RELATED"/>
    <property type="match status" value="1"/>
</dbReference>
<evidence type="ECO:0000313" key="2">
    <source>
        <dbReference type="EMBL" id="SHH81883.1"/>
    </source>
</evidence>
<feature type="domain" description="GST C-terminal" evidence="1">
    <location>
        <begin position="148"/>
        <end position="286"/>
    </location>
</feature>
<dbReference type="InterPro" id="IPR047047">
    <property type="entry name" value="GST_Omega-like_C"/>
</dbReference>
<dbReference type="OrthoDB" id="7849125at2"/>
<keyword evidence="3" id="KW-1185">Reference proteome</keyword>
<dbReference type="SFLD" id="SFLDG01148">
    <property type="entry name" value="Xi_(cytGST)"/>
    <property type="match status" value="1"/>
</dbReference>
<organism evidence="2 3">
    <name type="scientific">Marivita hallyeonensis</name>
    <dbReference type="NCBI Taxonomy" id="996342"/>
    <lineage>
        <taxon>Bacteria</taxon>
        <taxon>Pseudomonadati</taxon>
        <taxon>Pseudomonadota</taxon>
        <taxon>Alphaproteobacteria</taxon>
        <taxon>Rhodobacterales</taxon>
        <taxon>Roseobacteraceae</taxon>
        <taxon>Marivita</taxon>
    </lineage>
</organism>
<dbReference type="InterPro" id="IPR004045">
    <property type="entry name" value="Glutathione_S-Trfase_N"/>
</dbReference>
<dbReference type="PROSITE" id="PS50405">
    <property type="entry name" value="GST_CTER"/>
    <property type="match status" value="1"/>
</dbReference>
<accession>A0A1M5W3V5</accession>
<gene>
    <name evidence="2" type="ORF">SAMN05443551_3225</name>
</gene>
<dbReference type="EMBL" id="FQXC01000004">
    <property type="protein sequence ID" value="SHH81883.1"/>
    <property type="molecule type" value="Genomic_DNA"/>
</dbReference>
<dbReference type="SFLD" id="SFLDG01206">
    <property type="entry name" value="Xi.1"/>
    <property type="match status" value="1"/>
</dbReference>
<dbReference type="CDD" id="cd03190">
    <property type="entry name" value="GST_C_Omega_like"/>
    <property type="match status" value="1"/>
</dbReference>
<sequence>MGMLIDGVWCDSTNRYMQDGAFKRETSELPTLSAGEIAACLQNKTNIVLVASQSCPWSHRTTLVRALKDLEKISVALAGGPRVEGYALTGFPELDPGADPIRHVHQLYTATDPTYTGRATVPVLWDTSTRRILSNSSAGIARALDQIGNRWRLAPDMLADEIDALNTGVYEGLANAVYRAGFATAQSAYLEATRDVFATLDWLESHLAKRRCLFGQQVTESDLFLFATLVRFDAVYAPLFRCTRRRLVEYPALWAYARDVYSWPGIADTFDFEANLTGYFQNDTDNNPHGIVPELPGIDWTEPHGRDRLGALTVWQNDALIPFKDVGGGYHAA</sequence>
<evidence type="ECO:0000259" key="1">
    <source>
        <dbReference type="PROSITE" id="PS50405"/>
    </source>
</evidence>
<dbReference type="Proteomes" id="UP000184221">
    <property type="component" value="Unassembled WGS sequence"/>
</dbReference>
<dbReference type="SUPFAM" id="SSF47616">
    <property type="entry name" value="GST C-terminal domain-like"/>
    <property type="match status" value="1"/>
</dbReference>
<dbReference type="Pfam" id="PF13409">
    <property type="entry name" value="GST_N_2"/>
    <property type="match status" value="1"/>
</dbReference>
<name>A0A1M5W3V5_9RHOB</name>
<proteinExistence type="predicted"/>
<dbReference type="GO" id="GO:0004364">
    <property type="term" value="F:glutathione transferase activity"/>
    <property type="evidence" value="ECO:0007669"/>
    <property type="project" value="InterPro"/>
</dbReference>
<dbReference type="STRING" id="996342.SAMN05443551_3225"/>
<dbReference type="AlphaFoldDB" id="A0A1M5W3V5"/>